<organism evidence="11 12">
    <name type="scientific">Theileria parva</name>
    <name type="common">East coast fever infection agent</name>
    <dbReference type="NCBI Taxonomy" id="5875"/>
    <lineage>
        <taxon>Eukaryota</taxon>
        <taxon>Sar</taxon>
        <taxon>Alveolata</taxon>
        <taxon>Apicomplexa</taxon>
        <taxon>Aconoidasida</taxon>
        <taxon>Piroplasmida</taxon>
        <taxon>Theileriidae</taxon>
        <taxon>Theileria</taxon>
    </lineage>
</organism>
<gene>
    <name evidence="11" type="ordered locus">TP01_0975</name>
</gene>
<proteinExistence type="inferred from homology"/>
<dbReference type="InterPro" id="IPR002092">
    <property type="entry name" value="DNA-dir_Rpol_phage-type"/>
</dbReference>
<evidence type="ECO:0000313" key="12">
    <source>
        <dbReference type="Proteomes" id="UP000001949"/>
    </source>
</evidence>
<dbReference type="GO" id="GO:0003677">
    <property type="term" value="F:DNA binding"/>
    <property type="evidence" value="ECO:0007669"/>
    <property type="project" value="InterPro"/>
</dbReference>
<dbReference type="EC" id="2.7.7.6" evidence="2 8"/>
<feature type="compositionally biased region" description="Low complexity" evidence="9">
    <location>
        <begin position="537"/>
        <end position="548"/>
    </location>
</feature>
<evidence type="ECO:0000313" key="11">
    <source>
        <dbReference type="EMBL" id="EAN34213.1"/>
    </source>
</evidence>
<keyword evidence="4 8" id="KW-0808">Transferase</keyword>
<keyword evidence="12" id="KW-1185">Reference proteome</keyword>
<dbReference type="Proteomes" id="UP000001949">
    <property type="component" value="Unassembled WGS sequence"/>
</dbReference>
<dbReference type="InterPro" id="IPR043502">
    <property type="entry name" value="DNA/RNA_pol_sf"/>
</dbReference>
<evidence type="ECO:0000256" key="3">
    <source>
        <dbReference type="ARBA" id="ARBA00022478"/>
    </source>
</evidence>
<comment type="function">
    <text evidence="8">DNA-dependent RNA polymerase catalyzes the transcription of DNA into RNA using the four ribonucleoside triphosphates as substrates.</text>
</comment>
<evidence type="ECO:0000256" key="4">
    <source>
        <dbReference type="ARBA" id="ARBA00022679"/>
    </source>
</evidence>
<evidence type="ECO:0000256" key="9">
    <source>
        <dbReference type="SAM" id="MobiDB-lite"/>
    </source>
</evidence>
<reference evidence="11 12" key="1">
    <citation type="journal article" date="2005" name="Science">
        <title>Genome sequence of Theileria parva, a bovine pathogen that transforms lymphocytes.</title>
        <authorList>
            <person name="Gardner M.J."/>
            <person name="Bishop R."/>
            <person name="Shah T."/>
            <person name="de Villiers E.P."/>
            <person name="Carlton J.M."/>
            <person name="Hall N."/>
            <person name="Ren Q."/>
            <person name="Paulsen I.T."/>
            <person name="Pain A."/>
            <person name="Berriman M."/>
            <person name="Wilson R.J.M."/>
            <person name="Sato S."/>
            <person name="Ralph S.A."/>
            <person name="Mann D.J."/>
            <person name="Xiong Z."/>
            <person name="Shallom S.J."/>
            <person name="Weidman J."/>
            <person name="Jiang L."/>
            <person name="Lynn J."/>
            <person name="Weaver B."/>
            <person name="Shoaibi A."/>
            <person name="Domingo A.R."/>
            <person name="Wasawo D."/>
            <person name="Crabtree J."/>
            <person name="Wortman J.R."/>
            <person name="Haas B."/>
            <person name="Angiuoli S.V."/>
            <person name="Creasy T.H."/>
            <person name="Lu C."/>
            <person name="Suh B."/>
            <person name="Silva J.C."/>
            <person name="Utterback T.R."/>
            <person name="Feldblyum T.V."/>
            <person name="Pertea M."/>
            <person name="Allen J."/>
            <person name="Nierman W.C."/>
            <person name="Taracha E.L.N."/>
            <person name="Salzberg S.L."/>
            <person name="White O.R."/>
            <person name="Fitzhugh H.A."/>
            <person name="Morzaria S."/>
            <person name="Venter J.C."/>
            <person name="Fraser C.M."/>
            <person name="Nene V."/>
        </authorList>
    </citation>
    <scope>NUCLEOTIDE SEQUENCE [LARGE SCALE GENOMIC DNA]</scope>
    <source>
        <strain evidence="11 12">Muguga</strain>
    </source>
</reference>
<dbReference type="InterPro" id="IPR046950">
    <property type="entry name" value="DNA-dir_Rpol_C_phage-type"/>
</dbReference>
<dbReference type="Gene3D" id="1.10.150.20">
    <property type="entry name" value="5' to 3' exonuclease, C-terminal subdomain"/>
    <property type="match status" value="1"/>
</dbReference>
<dbReference type="SUPFAM" id="SSF56672">
    <property type="entry name" value="DNA/RNA polymerases"/>
    <property type="match status" value="1"/>
</dbReference>
<dbReference type="FunCoup" id="Q4N745">
    <property type="interactions" value="4"/>
</dbReference>
<evidence type="ECO:0000256" key="2">
    <source>
        <dbReference type="ARBA" id="ARBA00012418"/>
    </source>
</evidence>
<dbReference type="GO" id="GO:0006390">
    <property type="term" value="P:mitochondrial transcription"/>
    <property type="evidence" value="ECO:0007669"/>
    <property type="project" value="TreeGrafter"/>
</dbReference>
<comment type="caution">
    <text evidence="11">The sequence shown here is derived from an EMBL/GenBank/DDBJ whole genome shotgun (WGS) entry which is preliminary data.</text>
</comment>
<protein>
    <recommendedName>
        <fullName evidence="2 8">DNA-directed RNA polymerase</fullName>
        <ecNumber evidence="2 8">2.7.7.6</ecNumber>
    </recommendedName>
</protein>
<keyword evidence="6 8" id="KW-0804">Transcription</keyword>
<feature type="domain" description="DNA-directed RNA polymerase N-terminal" evidence="10">
    <location>
        <begin position="261"/>
        <end position="698"/>
    </location>
</feature>
<keyword evidence="5 8" id="KW-0548">Nucleotidyltransferase</keyword>
<dbReference type="EMBL" id="AAGK01000001">
    <property type="protein sequence ID" value="EAN34213.1"/>
    <property type="molecule type" value="Genomic_DNA"/>
</dbReference>
<name>Q4N745_THEPA</name>
<dbReference type="AlphaFoldDB" id="Q4N745"/>
<dbReference type="Gene3D" id="1.10.287.280">
    <property type="match status" value="1"/>
</dbReference>
<dbReference type="KEGG" id="tpv:TP01_0975"/>
<comment type="similarity">
    <text evidence="1 8">Belongs to the phage and mitochondrial RNA polymerase family.</text>
</comment>
<dbReference type="InParanoid" id="Q4N745"/>
<evidence type="ECO:0000259" key="10">
    <source>
        <dbReference type="SMART" id="SM01311"/>
    </source>
</evidence>
<feature type="region of interest" description="Disordered" evidence="9">
    <location>
        <begin position="534"/>
        <end position="558"/>
    </location>
</feature>
<dbReference type="PANTHER" id="PTHR10102:SF0">
    <property type="entry name" value="DNA-DIRECTED RNA POLYMERASE, MITOCHONDRIAL"/>
    <property type="match status" value="1"/>
</dbReference>
<keyword evidence="3 8" id="KW-0240">DNA-directed RNA polymerase</keyword>
<evidence type="ECO:0000256" key="1">
    <source>
        <dbReference type="ARBA" id="ARBA00009493"/>
    </source>
</evidence>
<dbReference type="GO" id="GO:0003899">
    <property type="term" value="F:DNA-directed RNA polymerase activity"/>
    <property type="evidence" value="ECO:0007669"/>
    <property type="project" value="UniProtKB-EC"/>
</dbReference>
<evidence type="ECO:0000256" key="6">
    <source>
        <dbReference type="ARBA" id="ARBA00023163"/>
    </source>
</evidence>
<dbReference type="PANTHER" id="PTHR10102">
    <property type="entry name" value="DNA-DIRECTED RNA POLYMERASE, MITOCHONDRIAL"/>
    <property type="match status" value="1"/>
</dbReference>
<dbReference type="SMART" id="SM01311">
    <property type="entry name" value="RPOL_N"/>
    <property type="match status" value="1"/>
</dbReference>
<dbReference type="Pfam" id="PF14700">
    <property type="entry name" value="RPOL_N"/>
    <property type="match status" value="1"/>
</dbReference>
<sequence>MVRSIGLNTANLNCIIYRNNVTAFNSGSLNTNLHKICNIQRIYFGNNRNYLTSHTIPDKILKRYISSSKIFFKSLDSSTQEDLKNEPSFFSLGSEVSSSESAFIIDKITPIHPDETISIPDITDRNKIVESSKDDSDVLLRNVKSVVFERAEDISKWLRTNKQSFLKNIDEQVIHLFRNSEKFSSIHGLLLADVSPDDFRSHVDSVKSVSNLFSPQFIRKQKKKLYKDNDLPLLCPAQNFKPDSPNETHEDTNYDSVLSQKRQELIEKLSFSEALETAKVEASNLLDFKHPSELSSLSSTCTQWIQDISQFIKKDREKGGTFVIPLDLEEELLATTTVKVVLQSMCFPSYTLDSRGNKGGLLKKRIQQTNSNQILISHLAIKLGDEVGKLYNSLILSTKDSDNASNVDNTNNSSNNYPVNHKIASVEVSSGKSLEKEFSQEDFIEIKSAGNGAESNDSVVVKSSLNAVIEPLNNTVRNQKNWNSSQSAAAGGYLLNALIKSCRIELDLQTALKQYLSNYSCYLNQSMDIKTPNLITDSSSHNDSSPDNIQKSDSPDSKNSIVQVNVKDKAPVVAGKSNLGNDKLSIIMRFLNVIKKSRFNESLVEVEAFRHVLLRQGVKTFGVLEMRESCMLQLRDFVAKSLVSLAALPMVCRPKKWINATTGGSILLKHNFIRGSKLNEVKVYNLENVFDIVNKFSQVPWIINSQMLKLIKHICNSQTDMPIKQHLPVNTNINLMENINTTISNITSLSSNELSELSLFLRRIKIADAFANERRLYMPLNIDFRGRMYPLSPYLNHMNDDLCRSLLLFSEKRKLGNRGLFWLKVHSSNMYGNDKISFEDRVKWVDEHISIITELVKSPFKDFNQNFWVKADKPFQFFASCVELVRAIESNNPEDYMTHLPIQQDGTCNGLQHYAALGLDEKGAKYVNLVDCEHPQDLYTHILQLIIQKVYNDLNYTSGSGVSNNSLVTTGNGKLSNVESNKKYSEICVNNNILCRKVIKQTVMTICYGVTRIGAIDQVESKLKDIKKISYLSPSELRGLAAYLANKILSSISTIFSEAMSIKNWLDEISCVHNKFNIPVTWISPIGLPCEQPYCKSVTKVVRTPLQAINVSKYVSSVDKRRQKLAFPPNFIHSLDASHLMMTATEVFKHTQSFASVHDSYWIHPDKVDMMHTYIRNEFFNMHTKPILDDLHKSVLNKLQINFRPPPKKGNFNLEHVLDSKYFFH</sequence>
<evidence type="ECO:0000256" key="8">
    <source>
        <dbReference type="RuleBase" id="RU003805"/>
    </source>
</evidence>
<evidence type="ECO:0000256" key="5">
    <source>
        <dbReference type="ARBA" id="ARBA00022695"/>
    </source>
</evidence>
<feature type="compositionally biased region" description="Polar residues" evidence="9">
    <location>
        <begin position="549"/>
        <end position="558"/>
    </location>
</feature>
<dbReference type="GeneID" id="3503502"/>
<comment type="catalytic activity">
    <reaction evidence="7 8">
        <text>RNA(n) + a ribonucleoside 5'-triphosphate = RNA(n+1) + diphosphate</text>
        <dbReference type="Rhea" id="RHEA:21248"/>
        <dbReference type="Rhea" id="RHEA-COMP:14527"/>
        <dbReference type="Rhea" id="RHEA-COMP:17342"/>
        <dbReference type="ChEBI" id="CHEBI:33019"/>
        <dbReference type="ChEBI" id="CHEBI:61557"/>
        <dbReference type="ChEBI" id="CHEBI:140395"/>
        <dbReference type="EC" id="2.7.7.6"/>
    </reaction>
</comment>
<dbReference type="VEuPathDB" id="PiroplasmaDB:TpMuguga_01g00975"/>
<dbReference type="InterPro" id="IPR029262">
    <property type="entry name" value="RPOL_N"/>
</dbReference>
<dbReference type="eggNOG" id="KOG1038">
    <property type="taxonomic scope" value="Eukaryota"/>
</dbReference>
<dbReference type="OMA" id="NGLLMCD"/>
<dbReference type="PROSITE" id="PS00900">
    <property type="entry name" value="RNA_POL_PHAGE_1"/>
    <property type="match status" value="1"/>
</dbReference>
<dbReference type="Gene3D" id="1.10.1320.10">
    <property type="entry name" value="DNA-directed RNA polymerase, N-terminal domain"/>
    <property type="match status" value="1"/>
</dbReference>
<dbReference type="STRING" id="5875.Q4N745"/>
<evidence type="ECO:0000256" key="7">
    <source>
        <dbReference type="ARBA" id="ARBA00048552"/>
    </source>
</evidence>
<dbReference type="PROSITE" id="PS00489">
    <property type="entry name" value="RNA_POL_PHAGE_2"/>
    <property type="match status" value="1"/>
</dbReference>
<dbReference type="InterPro" id="IPR037159">
    <property type="entry name" value="RNA_POL_N_sf"/>
</dbReference>
<dbReference type="GO" id="GO:0034245">
    <property type="term" value="C:mitochondrial DNA-directed RNA polymerase complex"/>
    <property type="evidence" value="ECO:0007669"/>
    <property type="project" value="TreeGrafter"/>
</dbReference>
<dbReference type="Pfam" id="PF00940">
    <property type="entry name" value="RNA_pol"/>
    <property type="match status" value="1"/>
</dbReference>
<accession>Q4N745</accession>